<dbReference type="SUPFAM" id="SSF88946">
    <property type="entry name" value="Sigma2 domain of RNA polymerase sigma factors"/>
    <property type="match status" value="1"/>
</dbReference>
<evidence type="ECO:0000313" key="7">
    <source>
        <dbReference type="EMBL" id="TKC12242.1"/>
    </source>
</evidence>
<keyword evidence="3" id="KW-0731">Sigma factor</keyword>
<evidence type="ECO:0000256" key="1">
    <source>
        <dbReference type="ARBA" id="ARBA00010641"/>
    </source>
</evidence>
<dbReference type="InterPro" id="IPR013324">
    <property type="entry name" value="RNA_pol_sigma_r3/r4-like"/>
</dbReference>
<dbReference type="InterPro" id="IPR039425">
    <property type="entry name" value="RNA_pol_sigma-70-like"/>
</dbReference>
<gene>
    <name evidence="7" type="ORF">FA048_01070</name>
</gene>
<accession>A0A4V5P0K0</accession>
<dbReference type="AlphaFoldDB" id="A0A4V5P0K0"/>
<dbReference type="GO" id="GO:0016987">
    <property type="term" value="F:sigma factor activity"/>
    <property type="evidence" value="ECO:0007669"/>
    <property type="project" value="UniProtKB-KW"/>
</dbReference>
<evidence type="ECO:0000313" key="8">
    <source>
        <dbReference type="Proteomes" id="UP000309488"/>
    </source>
</evidence>
<protein>
    <submittedName>
        <fullName evidence="7">RNA polymerase sigma-70 factor</fullName>
    </submittedName>
</protein>
<dbReference type="Pfam" id="PF08281">
    <property type="entry name" value="Sigma70_r4_2"/>
    <property type="match status" value="1"/>
</dbReference>
<evidence type="ECO:0000259" key="5">
    <source>
        <dbReference type="Pfam" id="PF04542"/>
    </source>
</evidence>
<sequence>MTKVVDIKTGRDLFELISDSHVRAFTQFYNQFFKKLLLATDKYVKDIHVAEEIVQDVFLKIWENPENLEKIISIKSYLYRSVINAGINHVNRQKNIDEHHQKIALNFTDEYLIELDEENELIVLLHQEIEKLPPQCKKIFKLNRFEHLKYKEIAIALEISERTVENHIANALKILKKALLDNKSVKKSSSGYKLIISLYLF</sequence>
<dbReference type="InterPro" id="IPR036388">
    <property type="entry name" value="WH-like_DNA-bd_sf"/>
</dbReference>
<dbReference type="InterPro" id="IPR014327">
    <property type="entry name" value="RNA_pol_sigma70_bacteroid"/>
</dbReference>
<keyword evidence="4" id="KW-0804">Transcription</keyword>
<comment type="caution">
    <text evidence="7">The sequence shown here is derived from an EMBL/GenBank/DDBJ whole genome shotgun (WGS) entry which is preliminary data.</text>
</comment>
<dbReference type="SUPFAM" id="SSF88659">
    <property type="entry name" value="Sigma3 and sigma4 domains of RNA polymerase sigma factors"/>
    <property type="match status" value="1"/>
</dbReference>
<dbReference type="Proteomes" id="UP000309488">
    <property type="component" value="Unassembled WGS sequence"/>
</dbReference>
<dbReference type="InterPro" id="IPR013249">
    <property type="entry name" value="RNA_pol_sigma70_r4_t2"/>
</dbReference>
<dbReference type="GO" id="GO:0006352">
    <property type="term" value="P:DNA-templated transcription initiation"/>
    <property type="evidence" value="ECO:0007669"/>
    <property type="project" value="InterPro"/>
</dbReference>
<dbReference type="InterPro" id="IPR014284">
    <property type="entry name" value="RNA_pol_sigma-70_dom"/>
</dbReference>
<evidence type="ECO:0000256" key="2">
    <source>
        <dbReference type="ARBA" id="ARBA00023015"/>
    </source>
</evidence>
<evidence type="ECO:0000256" key="3">
    <source>
        <dbReference type="ARBA" id="ARBA00023082"/>
    </source>
</evidence>
<dbReference type="OrthoDB" id="8687055at2"/>
<keyword evidence="8" id="KW-1185">Reference proteome</keyword>
<keyword evidence="2" id="KW-0805">Transcription regulation</keyword>
<evidence type="ECO:0000259" key="6">
    <source>
        <dbReference type="Pfam" id="PF08281"/>
    </source>
</evidence>
<proteinExistence type="inferred from homology"/>
<comment type="similarity">
    <text evidence="1">Belongs to the sigma-70 factor family. ECF subfamily.</text>
</comment>
<dbReference type="Gene3D" id="1.10.1740.10">
    <property type="match status" value="1"/>
</dbReference>
<dbReference type="InterPro" id="IPR013325">
    <property type="entry name" value="RNA_pol_sigma_r2"/>
</dbReference>
<dbReference type="Gene3D" id="1.10.10.10">
    <property type="entry name" value="Winged helix-like DNA-binding domain superfamily/Winged helix DNA-binding domain"/>
    <property type="match status" value="1"/>
</dbReference>
<dbReference type="PANTHER" id="PTHR43133:SF46">
    <property type="entry name" value="RNA POLYMERASE SIGMA-70 FACTOR ECF SUBFAMILY"/>
    <property type="match status" value="1"/>
</dbReference>
<dbReference type="GO" id="GO:0003677">
    <property type="term" value="F:DNA binding"/>
    <property type="evidence" value="ECO:0007669"/>
    <property type="project" value="InterPro"/>
</dbReference>
<dbReference type="Pfam" id="PF04542">
    <property type="entry name" value="Sigma70_r2"/>
    <property type="match status" value="1"/>
</dbReference>
<feature type="domain" description="RNA polymerase sigma factor 70 region 4 type 2" evidence="6">
    <location>
        <begin position="124"/>
        <end position="174"/>
    </location>
</feature>
<evidence type="ECO:0000256" key="4">
    <source>
        <dbReference type="ARBA" id="ARBA00023163"/>
    </source>
</evidence>
<organism evidence="7 8">
    <name type="scientific">Pedobacter polaris</name>
    <dbReference type="NCBI Taxonomy" id="2571273"/>
    <lineage>
        <taxon>Bacteria</taxon>
        <taxon>Pseudomonadati</taxon>
        <taxon>Bacteroidota</taxon>
        <taxon>Sphingobacteriia</taxon>
        <taxon>Sphingobacteriales</taxon>
        <taxon>Sphingobacteriaceae</taxon>
        <taxon>Pedobacter</taxon>
    </lineage>
</organism>
<dbReference type="NCBIfam" id="TIGR02937">
    <property type="entry name" value="sigma70-ECF"/>
    <property type="match status" value="1"/>
</dbReference>
<feature type="domain" description="RNA polymerase sigma-70 region 2" evidence="5">
    <location>
        <begin position="42"/>
        <end position="94"/>
    </location>
</feature>
<name>A0A4V5P0K0_9SPHI</name>
<dbReference type="InterPro" id="IPR007627">
    <property type="entry name" value="RNA_pol_sigma70_r2"/>
</dbReference>
<dbReference type="NCBIfam" id="TIGR02985">
    <property type="entry name" value="Sig70_bacteroi1"/>
    <property type="match status" value="1"/>
</dbReference>
<reference evidence="7 8" key="1">
    <citation type="submission" date="2019-04" db="EMBL/GenBank/DDBJ databases">
        <title>Pedobacter sp. RP-3-22 sp. nov., isolated from Arctic soil.</title>
        <authorList>
            <person name="Dahal R.H."/>
            <person name="Kim D.-U."/>
        </authorList>
    </citation>
    <scope>NUCLEOTIDE SEQUENCE [LARGE SCALE GENOMIC DNA]</scope>
    <source>
        <strain evidence="7 8">RP-3-22</strain>
    </source>
</reference>
<dbReference type="PANTHER" id="PTHR43133">
    <property type="entry name" value="RNA POLYMERASE ECF-TYPE SIGMA FACTO"/>
    <property type="match status" value="1"/>
</dbReference>
<dbReference type="EMBL" id="SWBR01000001">
    <property type="protein sequence ID" value="TKC12242.1"/>
    <property type="molecule type" value="Genomic_DNA"/>
</dbReference>